<evidence type="ECO:0000313" key="2">
    <source>
        <dbReference type="Proteomes" id="UP001499909"/>
    </source>
</evidence>
<evidence type="ECO:0008006" key="3">
    <source>
        <dbReference type="Google" id="ProtNLM"/>
    </source>
</evidence>
<dbReference type="EMBL" id="BAABDH010000012">
    <property type="protein sequence ID" value="GAA3922480.1"/>
    <property type="molecule type" value="Genomic_DNA"/>
</dbReference>
<accession>A0ABP7MGR4</accession>
<proteinExistence type="predicted"/>
<comment type="caution">
    <text evidence="1">The sequence shown here is derived from an EMBL/GenBank/DDBJ whole genome shotgun (WGS) entry which is preliminary data.</text>
</comment>
<dbReference type="InterPro" id="IPR036513">
    <property type="entry name" value="STAS_dom_sf"/>
</dbReference>
<dbReference type="SUPFAM" id="SSF52091">
    <property type="entry name" value="SpoIIaa-like"/>
    <property type="match status" value="1"/>
</dbReference>
<name>A0ABP7MGR4_9BACT</name>
<sequence>MEVYREILPESYLLILVDDIPPRADADQILHKSLRRAAHGGKASVWVDCSNLRQLPGHAAELLRRYRLRLGQRGISLILCHLSEEVCQALLTQDASLSSLVVPTLLDAQRYCQQRVNRQRASWQRQRQRQIR</sequence>
<dbReference type="Gene3D" id="3.30.750.24">
    <property type="entry name" value="STAS domain"/>
    <property type="match status" value="1"/>
</dbReference>
<evidence type="ECO:0000313" key="1">
    <source>
        <dbReference type="EMBL" id="GAA3922480.1"/>
    </source>
</evidence>
<gene>
    <name evidence="1" type="ORF">GCM10022406_05740</name>
</gene>
<dbReference type="RefSeq" id="WP_345109806.1">
    <property type="nucleotide sequence ID" value="NZ_BAABDH010000012.1"/>
</dbReference>
<protein>
    <recommendedName>
        <fullName evidence="3">STAS domain-containing protein</fullName>
    </recommendedName>
</protein>
<organism evidence="1 2">
    <name type="scientific">Hymenobacter algoricola</name>
    <dbReference type="NCBI Taxonomy" id="486267"/>
    <lineage>
        <taxon>Bacteria</taxon>
        <taxon>Pseudomonadati</taxon>
        <taxon>Bacteroidota</taxon>
        <taxon>Cytophagia</taxon>
        <taxon>Cytophagales</taxon>
        <taxon>Hymenobacteraceae</taxon>
        <taxon>Hymenobacter</taxon>
    </lineage>
</organism>
<dbReference type="Proteomes" id="UP001499909">
    <property type="component" value="Unassembled WGS sequence"/>
</dbReference>
<keyword evidence="2" id="KW-1185">Reference proteome</keyword>
<reference evidence="2" key="1">
    <citation type="journal article" date="2019" name="Int. J. Syst. Evol. Microbiol.">
        <title>The Global Catalogue of Microorganisms (GCM) 10K type strain sequencing project: providing services to taxonomists for standard genome sequencing and annotation.</title>
        <authorList>
            <consortium name="The Broad Institute Genomics Platform"/>
            <consortium name="The Broad Institute Genome Sequencing Center for Infectious Disease"/>
            <person name="Wu L."/>
            <person name="Ma J."/>
        </authorList>
    </citation>
    <scope>NUCLEOTIDE SEQUENCE [LARGE SCALE GENOMIC DNA]</scope>
    <source>
        <strain evidence="2">JCM 17214</strain>
    </source>
</reference>